<reference evidence="3 4" key="1">
    <citation type="journal article" date="2019" name="Int. J. Syst. Evol. Microbiol.">
        <title>The Global Catalogue of Microorganisms (GCM) 10K type strain sequencing project: providing services to taxonomists for standard genome sequencing and annotation.</title>
        <authorList>
            <consortium name="The Broad Institute Genomics Platform"/>
            <consortium name="The Broad Institute Genome Sequencing Center for Infectious Disease"/>
            <person name="Wu L."/>
            <person name="Ma J."/>
        </authorList>
    </citation>
    <scope>NUCLEOTIDE SEQUENCE [LARGE SCALE GENOMIC DNA]</scope>
    <source>
        <strain evidence="3 4">JCM 15900</strain>
    </source>
</reference>
<evidence type="ECO:0000313" key="4">
    <source>
        <dbReference type="Proteomes" id="UP001500984"/>
    </source>
</evidence>
<evidence type="ECO:0000256" key="1">
    <source>
        <dbReference type="SAM" id="MobiDB-lite"/>
    </source>
</evidence>
<comment type="caution">
    <text evidence="3">The sequence shown here is derived from an EMBL/GenBank/DDBJ whole genome shotgun (WGS) entry which is preliminary data.</text>
</comment>
<feature type="domain" description="HTH marR-type" evidence="2">
    <location>
        <begin position="46"/>
        <end position="178"/>
    </location>
</feature>
<dbReference type="PROSITE" id="PS50995">
    <property type="entry name" value="HTH_MARR_2"/>
    <property type="match status" value="1"/>
</dbReference>
<dbReference type="PANTHER" id="PTHR33164">
    <property type="entry name" value="TRANSCRIPTIONAL REGULATOR, MARR FAMILY"/>
    <property type="match status" value="1"/>
</dbReference>
<dbReference type="PANTHER" id="PTHR33164:SF43">
    <property type="entry name" value="HTH-TYPE TRANSCRIPTIONAL REPRESSOR YETL"/>
    <property type="match status" value="1"/>
</dbReference>
<dbReference type="InterPro" id="IPR039422">
    <property type="entry name" value="MarR/SlyA-like"/>
</dbReference>
<dbReference type="InterPro" id="IPR036388">
    <property type="entry name" value="WH-like_DNA-bd_sf"/>
</dbReference>
<sequence length="191" mass="20625">MKQHGGKDRYRDEAAGGEAHGGEHLHDGGGVRDGHATVPDGTAPVESLIGYLLKQTQTALRARMDEAMRPLELTTPQYSCLEALNSRPGASTSEIARAVFVTRQTMNTLLRGLQERGLVERIPHSSGGRALPLRLTEEGTRLLARASAEARAVERTMTNALRPAQREALEAALRACTEALSRRADPPGADR</sequence>
<dbReference type="EMBL" id="BAAAPZ010000011">
    <property type="protein sequence ID" value="GAA2101747.1"/>
    <property type="molecule type" value="Genomic_DNA"/>
</dbReference>
<keyword evidence="4" id="KW-1185">Reference proteome</keyword>
<dbReference type="SMART" id="SM00347">
    <property type="entry name" value="HTH_MARR"/>
    <property type="match status" value="1"/>
</dbReference>
<dbReference type="SUPFAM" id="SSF46785">
    <property type="entry name" value="Winged helix' DNA-binding domain"/>
    <property type="match status" value="1"/>
</dbReference>
<name>A0ABN2WYW1_9MICO</name>
<dbReference type="InterPro" id="IPR000835">
    <property type="entry name" value="HTH_MarR-typ"/>
</dbReference>
<gene>
    <name evidence="3" type="ORF">GCM10009823_24690</name>
</gene>
<dbReference type="InterPro" id="IPR036390">
    <property type="entry name" value="WH_DNA-bd_sf"/>
</dbReference>
<dbReference type="PRINTS" id="PR00598">
    <property type="entry name" value="HTHMARR"/>
</dbReference>
<protein>
    <recommendedName>
        <fullName evidence="2">HTH marR-type domain-containing protein</fullName>
    </recommendedName>
</protein>
<dbReference type="Proteomes" id="UP001500984">
    <property type="component" value="Unassembled WGS sequence"/>
</dbReference>
<organism evidence="3 4">
    <name type="scientific">Brevibacterium salitolerans</name>
    <dbReference type="NCBI Taxonomy" id="1403566"/>
    <lineage>
        <taxon>Bacteria</taxon>
        <taxon>Bacillati</taxon>
        <taxon>Actinomycetota</taxon>
        <taxon>Actinomycetes</taxon>
        <taxon>Micrococcales</taxon>
        <taxon>Brevibacteriaceae</taxon>
        <taxon>Brevibacterium</taxon>
    </lineage>
</organism>
<feature type="region of interest" description="Disordered" evidence="1">
    <location>
        <begin position="1"/>
        <end position="40"/>
    </location>
</feature>
<accession>A0ABN2WYW1</accession>
<evidence type="ECO:0000313" key="3">
    <source>
        <dbReference type="EMBL" id="GAA2101747.1"/>
    </source>
</evidence>
<dbReference type="RefSeq" id="WP_344337556.1">
    <property type="nucleotide sequence ID" value="NZ_BAAAPZ010000011.1"/>
</dbReference>
<feature type="compositionally biased region" description="Basic and acidic residues" evidence="1">
    <location>
        <begin position="1"/>
        <end position="35"/>
    </location>
</feature>
<proteinExistence type="predicted"/>
<dbReference type="Gene3D" id="1.10.10.10">
    <property type="entry name" value="Winged helix-like DNA-binding domain superfamily/Winged helix DNA-binding domain"/>
    <property type="match status" value="1"/>
</dbReference>
<evidence type="ECO:0000259" key="2">
    <source>
        <dbReference type="PROSITE" id="PS50995"/>
    </source>
</evidence>
<dbReference type="Pfam" id="PF12802">
    <property type="entry name" value="MarR_2"/>
    <property type="match status" value="1"/>
</dbReference>